<dbReference type="PANTHER" id="PTHR30086:SF20">
    <property type="entry name" value="ARGININE EXPORTER PROTEIN ARGO-RELATED"/>
    <property type="match status" value="1"/>
</dbReference>
<comment type="subcellular location">
    <subcellularLocation>
        <location evidence="1">Cell membrane</location>
        <topology evidence="1">Multi-pass membrane protein</topology>
    </subcellularLocation>
</comment>
<organism evidence="7 8">
    <name type="scientific">Sediminicurvatus halobius</name>
    <dbReference type="NCBI Taxonomy" id="2182432"/>
    <lineage>
        <taxon>Bacteria</taxon>
        <taxon>Pseudomonadati</taxon>
        <taxon>Pseudomonadota</taxon>
        <taxon>Gammaproteobacteria</taxon>
        <taxon>Chromatiales</taxon>
        <taxon>Ectothiorhodospiraceae</taxon>
        <taxon>Sediminicurvatus</taxon>
    </lineage>
</organism>
<keyword evidence="2" id="KW-1003">Cell membrane</keyword>
<comment type="caution">
    <text evidence="7">The sequence shown here is derived from an EMBL/GenBank/DDBJ whole genome shotgun (WGS) entry which is preliminary data.</text>
</comment>
<keyword evidence="4 6" id="KW-1133">Transmembrane helix</keyword>
<dbReference type="Pfam" id="PF01810">
    <property type="entry name" value="LysE"/>
    <property type="match status" value="1"/>
</dbReference>
<dbReference type="Proteomes" id="UP000245474">
    <property type="component" value="Unassembled WGS sequence"/>
</dbReference>
<keyword evidence="3 6" id="KW-0812">Transmembrane</keyword>
<proteinExistence type="predicted"/>
<evidence type="ECO:0000256" key="4">
    <source>
        <dbReference type="ARBA" id="ARBA00022989"/>
    </source>
</evidence>
<feature type="transmembrane region" description="Helical" evidence="6">
    <location>
        <begin position="70"/>
        <end position="88"/>
    </location>
</feature>
<evidence type="ECO:0000256" key="2">
    <source>
        <dbReference type="ARBA" id="ARBA00022475"/>
    </source>
</evidence>
<evidence type="ECO:0000313" key="7">
    <source>
        <dbReference type="EMBL" id="PWG64945.1"/>
    </source>
</evidence>
<dbReference type="RefSeq" id="WP_109676453.1">
    <property type="nucleotide sequence ID" value="NZ_CP086615.1"/>
</dbReference>
<dbReference type="PIRSF" id="PIRSF006324">
    <property type="entry name" value="LeuE"/>
    <property type="match status" value="1"/>
</dbReference>
<dbReference type="GO" id="GO:0005886">
    <property type="term" value="C:plasma membrane"/>
    <property type="evidence" value="ECO:0007669"/>
    <property type="project" value="UniProtKB-SubCell"/>
</dbReference>
<dbReference type="AlphaFoldDB" id="A0A2U2N6W0"/>
<feature type="transmembrane region" description="Helical" evidence="6">
    <location>
        <begin position="184"/>
        <end position="203"/>
    </location>
</feature>
<dbReference type="EMBL" id="QFFI01000004">
    <property type="protein sequence ID" value="PWG64945.1"/>
    <property type="molecule type" value="Genomic_DNA"/>
</dbReference>
<dbReference type="GO" id="GO:0015171">
    <property type="term" value="F:amino acid transmembrane transporter activity"/>
    <property type="evidence" value="ECO:0007669"/>
    <property type="project" value="TreeGrafter"/>
</dbReference>
<dbReference type="PANTHER" id="PTHR30086">
    <property type="entry name" value="ARGININE EXPORTER PROTEIN ARGO"/>
    <property type="match status" value="1"/>
</dbReference>
<evidence type="ECO:0000313" key="8">
    <source>
        <dbReference type="Proteomes" id="UP000245474"/>
    </source>
</evidence>
<feature type="transmembrane region" description="Helical" evidence="6">
    <location>
        <begin position="149"/>
        <end position="172"/>
    </location>
</feature>
<name>A0A2U2N6W0_9GAMM</name>
<feature type="transmembrane region" description="Helical" evidence="6">
    <location>
        <begin position="116"/>
        <end position="137"/>
    </location>
</feature>
<reference evidence="7 8" key="1">
    <citation type="submission" date="2018-05" db="EMBL/GenBank/DDBJ databases">
        <title>Spiribacter halobius sp. nov., a moderately halophilic bacterium isolated from marine solar saltern.</title>
        <authorList>
            <person name="Zheng W.-S."/>
            <person name="Lu D.-C."/>
            <person name="Du Z.-J."/>
        </authorList>
    </citation>
    <scope>NUCLEOTIDE SEQUENCE [LARGE SCALE GENOMIC DNA]</scope>
    <source>
        <strain evidence="7 8">E85</strain>
    </source>
</reference>
<gene>
    <name evidence="7" type="ORF">DEM34_03885</name>
</gene>
<evidence type="ECO:0000256" key="1">
    <source>
        <dbReference type="ARBA" id="ARBA00004651"/>
    </source>
</evidence>
<accession>A0A2U2N6W0</accession>
<dbReference type="OrthoDB" id="9804822at2"/>
<keyword evidence="5 6" id="KW-0472">Membrane</keyword>
<sequence length="207" mass="21871">MNLDTLQLFVPACFALNLAPGPSNLLALNHGTRYGCRSAVLAGFGRLAAFSGMLALAVVGLAGVLQASEALFLAVKLLGAGYLVYLACQLWRLPPREPGEPAPGGQGLLGLARREFMLAAGNPKAIVIFTAFLPQFVHAGAPVLPQLALLGGLFLVLEWLAIAAYAVLGARLAHWLRRPASQRLFSRACAGLLGWAALVLLLSRRHT</sequence>
<evidence type="ECO:0000256" key="6">
    <source>
        <dbReference type="SAM" id="Phobius"/>
    </source>
</evidence>
<evidence type="ECO:0000256" key="5">
    <source>
        <dbReference type="ARBA" id="ARBA00023136"/>
    </source>
</evidence>
<keyword evidence="8" id="KW-1185">Reference proteome</keyword>
<evidence type="ECO:0000256" key="3">
    <source>
        <dbReference type="ARBA" id="ARBA00022692"/>
    </source>
</evidence>
<protein>
    <submittedName>
        <fullName evidence="7">Lysine transporter LysE</fullName>
    </submittedName>
</protein>
<dbReference type="InterPro" id="IPR001123">
    <property type="entry name" value="LeuE-type"/>
</dbReference>
<feature type="transmembrane region" description="Helical" evidence="6">
    <location>
        <begin position="39"/>
        <end position="64"/>
    </location>
</feature>